<sequence length="254" mass="26939">MPSPSPLARRMLETPSRRRFGFVMLLAGLALVLGAIGYLGYIGWFGGPVYRLVPAAGAAPARERGVAAVFLSGDSGANTGMAPHLIQAIADRGVPVLAINSLTAFAHRRTPEQARMLIVEATRRALALPGVQRVVLAGQSFGADMLQFGVATMPASLRPRIVQVILAVPGDSLVFKATPGGFLDGPPDRAALPSARSIDWLPVTCIHGTQEENSLCPLLHARNVRRVTLPGDHYLHHDAAALSATIWQAIRRGG</sequence>
<keyword evidence="3" id="KW-1185">Reference proteome</keyword>
<dbReference type="Pfam" id="PF06057">
    <property type="entry name" value="VirJ"/>
    <property type="match status" value="1"/>
</dbReference>
<protein>
    <submittedName>
        <fullName evidence="2">Virulence protein (VirJ)</fullName>
    </submittedName>
</protein>
<dbReference type="InterPro" id="IPR010333">
    <property type="entry name" value="VirJ"/>
</dbReference>
<dbReference type="InterPro" id="IPR029058">
    <property type="entry name" value="AB_hydrolase_fold"/>
</dbReference>
<proteinExistence type="predicted"/>
<dbReference type="ESTHER" id="9sphn-a0a1g7mft6">
    <property type="family name" value="VirJ"/>
</dbReference>
<gene>
    <name evidence="2" type="ORF">SAMN05216557_104172</name>
</gene>
<evidence type="ECO:0000259" key="1">
    <source>
        <dbReference type="Pfam" id="PF06057"/>
    </source>
</evidence>
<dbReference type="EMBL" id="FNBI01000004">
    <property type="protein sequence ID" value="SDF60496.1"/>
    <property type="molecule type" value="Genomic_DNA"/>
</dbReference>
<evidence type="ECO:0000313" key="2">
    <source>
        <dbReference type="EMBL" id="SDF60496.1"/>
    </source>
</evidence>
<dbReference type="AlphaFoldDB" id="A0A1G7MFT6"/>
<dbReference type="SUPFAM" id="SSF53474">
    <property type="entry name" value="alpha/beta-Hydrolases"/>
    <property type="match status" value="1"/>
</dbReference>
<evidence type="ECO:0000313" key="3">
    <source>
        <dbReference type="Proteomes" id="UP000323502"/>
    </source>
</evidence>
<name>A0A1G7MFT6_9SPHN</name>
<dbReference type="RefSeq" id="WP_149682523.1">
    <property type="nucleotide sequence ID" value="NZ_JACIEY010000006.1"/>
</dbReference>
<dbReference type="Gene3D" id="3.40.50.1820">
    <property type="entry name" value="alpha/beta hydrolase"/>
    <property type="match status" value="1"/>
</dbReference>
<organism evidence="2 3">
    <name type="scientific">Sphingomonas carotinifaciens</name>
    <dbReference type="NCBI Taxonomy" id="1166323"/>
    <lineage>
        <taxon>Bacteria</taxon>
        <taxon>Pseudomonadati</taxon>
        <taxon>Pseudomonadota</taxon>
        <taxon>Alphaproteobacteria</taxon>
        <taxon>Sphingomonadales</taxon>
        <taxon>Sphingomonadaceae</taxon>
        <taxon>Sphingomonas</taxon>
    </lineage>
</organism>
<accession>A0A1G7MFT6</accession>
<dbReference type="Proteomes" id="UP000323502">
    <property type="component" value="Unassembled WGS sequence"/>
</dbReference>
<reference evidence="2 3" key="1">
    <citation type="submission" date="2016-10" db="EMBL/GenBank/DDBJ databases">
        <authorList>
            <person name="Varghese N."/>
            <person name="Submissions S."/>
        </authorList>
    </citation>
    <scope>NUCLEOTIDE SEQUENCE [LARGE SCALE GENOMIC DNA]</scope>
    <source>
        <strain evidence="2 3">S7-754</strain>
    </source>
</reference>
<feature type="domain" description="Bacterial virulence" evidence="1">
    <location>
        <begin position="67"/>
        <end position="252"/>
    </location>
</feature>